<dbReference type="EMBL" id="JAUCMV010000001">
    <property type="protein sequence ID" value="KAK0426897.1"/>
    <property type="molecule type" value="Genomic_DNA"/>
</dbReference>
<organism evidence="3 4">
    <name type="scientific">Steinernema hermaphroditum</name>
    <dbReference type="NCBI Taxonomy" id="289476"/>
    <lineage>
        <taxon>Eukaryota</taxon>
        <taxon>Metazoa</taxon>
        <taxon>Ecdysozoa</taxon>
        <taxon>Nematoda</taxon>
        <taxon>Chromadorea</taxon>
        <taxon>Rhabditida</taxon>
        <taxon>Tylenchina</taxon>
        <taxon>Panagrolaimomorpha</taxon>
        <taxon>Strongyloidoidea</taxon>
        <taxon>Steinernematidae</taxon>
        <taxon>Steinernema</taxon>
    </lineage>
</organism>
<keyword evidence="1" id="KW-0175">Coiled coil</keyword>
<protein>
    <recommendedName>
        <fullName evidence="2">DUF1758 domain-containing protein</fullName>
    </recommendedName>
</protein>
<dbReference type="InterPro" id="IPR008042">
    <property type="entry name" value="Retrotrans_Pao"/>
</dbReference>
<feature type="domain" description="DUF1758" evidence="2">
    <location>
        <begin position="15"/>
        <end position="161"/>
    </location>
</feature>
<accession>A0AA39IP51</accession>
<gene>
    <name evidence="3" type="ORF">QR680_009954</name>
</gene>
<evidence type="ECO:0000313" key="3">
    <source>
        <dbReference type="EMBL" id="KAK0426897.1"/>
    </source>
</evidence>
<proteinExistence type="predicted"/>
<dbReference type="InterPro" id="IPR043502">
    <property type="entry name" value="DNA/RNA_pol_sf"/>
</dbReference>
<dbReference type="AlphaFoldDB" id="A0AA39IP51"/>
<reference evidence="3" key="1">
    <citation type="submission" date="2023-06" db="EMBL/GenBank/DDBJ databases">
        <title>Genomic analysis of the entomopathogenic nematode Steinernema hermaphroditum.</title>
        <authorList>
            <person name="Schwarz E.M."/>
            <person name="Heppert J.K."/>
            <person name="Baniya A."/>
            <person name="Schwartz H.T."/>
            <person name="Tan C.-H."/>
            <person name="Antoshechkin I."/>
            <person name="Sternberg P.W."/>
            <person name="Goodrich-Blair H."/>
            <person name="Dillman A.R."/>
        </authorList>
    </citation>
    <scope>NUCLEOTIDE SEQUENCE</scope>
    <source>
        <strain evidence="3">PS9179</strain>
        <tissue evidence="3">Whole animal</tissue>
    </source>
</reference>
<evidence type="ECO:0000256" key="1">
    <source>
        <dbReference type="SAM" id="Coils"/>
    </source>
</evidence>
<keyword evidence="4" id="KW-1185">Reference proteome</keyword>
<dbReference type="SUPFAM" id="SSF56672">
    <property type="entry name" value="DNA/RNA polymerases"/>
    <property type="match status" value="1"/>
</dbReference>
<evidence type="ECO:0000259" key="2">
    <source>
        <dbReference type="Pfam" id="PF05585"/>
    </source>
</evidence>
<dbReference type="PANTHER" id="PTHR47331:SF1">
    <property type="entry name" value="GAG-LIKE PROTEIN"/>
    <property type="match status" value="1"/>
</dbReference>
<comment type="caution">
    <text evidence="3">The sequence shown here is derived from an EMBL/GenBank/DDBJ whole genome shotgun (WGS) entry which is preliminary data.</text>
</comment>
<feature type="coiled-coil region" evidence="1">
    <location>
        <begin position="785"/>
        <end position="819"/>
    </location>
</feature>
<name>A0AA39IP51_9BILA</name>
<dbReference type="GO" id="GO:0003676">
    <property type="term" value="F:nucleic acid binding"/>
    <property type="evidence" value="ECO:0007669"/>
    <property type="project" value="InterPro"/>
</dbReference>
<dbReference type="Pfam" id="PF05585">
    <property type="entry name" value="DUF1758"/>
    <property type="match status" value="1"/>
</dbReference>
<dbReference type="InterPro" id="IPR008737">
    <property type="entry name" value="DUF1758"/>
</dbReference>
<dbReference type="Pfam" id="PF05380">
    <property type="entry name" value="Peptidase_A17"/>
    <property type="match status" value="1"/>
</dbReference>
<dbReference type="PANTHER" id="PTHR47331">
    <property type="entry name" value="PHD-TYPE DOMAIN-CONTAINING PROTEIN"/>
    <property type="match status" value="1"/>
</dbReference>
<sequence>MIYNAELRKYESITLILDSGSNKTYVSEKAASKYNLPTVGKITTTVQTFGQLSPVRESCEVKHIDLMTSSGMKITMEAVEKRTIVANGISRPSISEKDSKFIQDLKLELSENKKKQQKMKNPDLLIGTDYCWEFILEKPTKLPSGLYVIPTSFGAMVTGKYDSRNLESDNMIVCNVAEMEKEQIEAREEKLYQETMKEMANEWKEDAELEEFGGSSAEEKAKVERDVMKNFRRTIKKKEDGYYVRFPWKDEQRTIPTNWAIAIRRLKSVMKQYGSDEWTISQYKQIFADQLDKGVIEEVDLDKKPDSDRSIVHYLAHQPVITPQKNTTKVRIVFDASAHFKGAPSLNDSIHQGPTMLPLILGMLLRFRTGKIAIVSDVEKAFLQVKLQEEDRDSTRFVWVKDVKKPVDDKNIIAYRYKTIPLVAQVKKTEKLTKRAVASQTAAIYDPLGLLGPLLLPAKKYQQKLWQTHGWDDPLTPEEAEEWNQLSQQIDGFYKRLPRSITEVSSTVDLVVCSDANVDTMAACGYIISQNRSHLLMSKTKLRNLKSKATIPKMEINAYLLGMELAMNILMEMKPKVRIRNIIALTDSEIARSWIQSVKTPTDGGIYVERRWRKFRNIAQKLTEQKINVLIGYVNTKDNPADVATRGISKHEFNDHIWWNGPKYIADDIANWPEQCKIAPLTNELYAEEADVILISESTDISEIIPWKRTNSLRKLANIIGYVTRFIQQCPVKTHIDDRKDELNRRHRCFKCLQMHGGRCLKHYQCRHCLSHDHHQAICPRITDIAILKVRREELEIERSEATQVVAEVREEIRRLQARNI</sequence>
<dbReference type="GO" id="GO:0006259">
    <property type="term" value="P:DNA metabolic process"/>
    <property type="evidence" value="ECO:0007669"/>
    <property type="project" value="UniProtKB-ARBA"/>
</dbReference>
<dbReference type="InterPro" id="IPR036397">
    <property type="entry name" value="RNaseH_sf"/>
</dbReference>
<evidence type="ECO:0000313" key="4">
    <source>
        <dbReference type="Proteomes" id="UP001175271"/>
    </source>
</evidence>
<dbReference type="Proteomes" id="UP001175271">
    <property type="component" value="Unassembled WGS sequence"/>
</dbReference>
<dbReference type="Gene3D" id="3.30.420.10">
    <property type="entry name" value="Ribonuclease H-like superfamily/Ribonuclease H"/>
    <property type="match status" value="1"/>
</dbReference>